<dbReference type="Proteomes" id="UP000002484">
    <property type="component" value="Chromosome"/>
</dbReference>
<gene>
    <name evidence="2" type="ordered locus">FraEuI1c_6115</name>
</gene>
<keyword evidence="3" id="KW-1185">Reference proteome</keyword>
<dbReference type="STRING" id="298654.FraEuI1c_6115"/>
<keyword evidence="1" id="KW-0812">Transmembrane</keyword>
<dbReference type="AlphaFoldDB" id="E3J1Z4"/>
<organism evidence="2 3">
    <name type="scientific">Pseudofrankia inefficax (strain DSM 45817 / CECT 9037 / DDB 130130 / EuI1c)</name>
    <name type="common">Frankia inefficax</name>
    <dbReference type="NCBI Taxonomy" id="298654"/>
    <lineage>
        <taxon>Bacteria</taxon>
        <taxon>Bacillati</taxon>
        <taxon>Actinomycetota</taxon>
        <taxon>Actinomycetes</taxon>
        <taxon>Frankiales</taxon>
        <taxon>Frankiaceae</taxon>
        <taxon>Pseudofrankia</taxon>
    </lineage>
</organism>
<proteinExistence type="predicted"/>
<sequence precursor="true">MTPFPGATPRHQRRPLVVALVVAAGVLVAAAVIGGLLAVATRSGGASASPLAATAPSATPGQAWTDAQRALAARLDPAAVVDCRPNPAPAGAGVTAALFCSTTDTHQQIAVFGYRDDASLTADVTARAGDVADDGDCETGGSEIFTWDTGPHTRAGGTVICDTHAGQHFLFWTSDEDLVSFLGYGSDPRALFQWWELFQPFPDSAGASAATARPA</sequence>
<evidence type="ECO:0000313" key="2">
    <source>
        <dbReference type="EMBL" id="ADP84099.1"/>
    </source>
</evidence>
<protein>
    <submittedName>
        <fullName evidence="2">Uncharacterized protein</fullName>
    </submittedName>
</protein>
<dbReference type="eggNOG" id="COG0443">
    <property type="taxonomic scope" value="Bacteria"/>
</dbReference>
<dbReference type="InParanoid" id="E3J1Z4"/>
<name>E3J1Z4_PSEI1</name>
<feature type="transmembrane region" description="Helical" evidence="1">
    <location>
        <begin position="16"/>
        <end position="40"/>
    </location>
</feature>
<dbReference type="EMBL" id="CP002299">
    <property type="protein sequence ID" value="ADP84099.1"/>
    <property type="molecule type" value="Genomic_DNA"/>
</dbReference>
<evidence type="ECO:0000313" key="3">
    <source>
        <dbReference type="Proteomes" id="UP000002484"/>
    </source>
</evidence>
<dbReference type="HOGENOM" id="CLU_1281637_0_0_11"/>
<dbReference type="OrthoDB" id="3216749at2"/>
<keyword evidence="1" id="KW-0472">Membrane</keyword>
<dbReference type="KEGG" id="fri:FraEuI1c_6115"/>
<reference evidence="2 3" key="1">
    <citation type="submission" date="2010-10" db="EMBL/GenBank/DDBJ databases">
        <title>Complete sequence of Frankia sp. EuI1c.</title>
        <authorList>
            <consortium name="US DOE Joint Genome Institute"/>
            <person name="Lucas S."/>
            <person name="Copeland A."/>
            <person name="Lapidus A."/>
            <person name="Cheng J.-F."/>
            <person name="Bruce D."/>
            <person name="Goodwin L."/>
            <person name="Pitluck S."/>
            <person name="Chertkov O."/>
            <person name="Detter J.C."/>
            <person name="Han C."/>
            <person name="Tapia R."/>
            <person name="Land M."/>
            <person name="Hauser L."/>
            <person name="Jeffries C."/>
            <person name="Kyrpides N."/>
            <person name="Ivanova N."/>
            <person name="Mikhailova N."/>
            <person name="Beauchemin N."/>
            <person name="Sen A."/>
            <person name="Sur S.A."/>
            <person name="Gtari M."/>
            <person name="Wall L."/>
            <person name="Tisa L."/>
            <person name="Woyke T."/>
        </authorList>
    </citation>
    <scope>NUCLEOTIDE SEQUENCE [LARGE SCALE GENOMIC DNA]</scope>
    <source>
        <strain evidence="3">DSM 45817 / CECT 9037 / EuI1c</strain>
    </source>
</reference>
<accession>E3J1Z4</accession>
<evidence type="ECO:0000256" key="1">
    <source>
        <dbReference type="SAM" id="Phobius"/>
    </source>
</evidence>
<dbReference type="RefSeq" id="WP_013427217.1">
    <property type="nucleotide sequence ID" value="NC_014666.1"/>
</dbReference>
<keyword evidence="1" id="KW-1133">Transmembrane helix</keyword>